<evidence type="ECO:0000313" key="3">
    <source>
        <dbReference type="Proteomes" id="UP000327013"/>
    </source>
</evidence>
<proteinExistence type="predicted"/>
<keyword evidence="3" id="KW-1185">Reference proteome</keyword>
<dbReference type="EMBL" id="CM017326">
    <property type="protein sequence ID" value="KAE8075965.1"/>
    <property type="molecule type" value="Genomic_DNA"/>
</dbReference>
<sequence length="99" mass="10951">MSSNNKTNGNRAKTQFNKILDPKAKNRAADETSGLRAAEWMGSSVGLEEKMATARVSKRSLFIATDLATLRRVAWAQSQHNQKREVRPLEIGEGPGQQI</sequence>
<protein>
    <submittedName>
        <fullName evidence="2">Uncharacterized protein</fullName>
    </submittedName>
</protein>
<feature type="compositionally biased region" description="Polar residues" evidence="1">
    <location>
        <begin position="1"/>
        <end position="17"/>
    </location>
</feature>
<dbReference type="AlphaFoldDB" id="A0A5N6RA88"/>
<feature type="compositionally biased region" description="Basic and acidic residues" evidence="1">
    <location>
        <begin position="20"/>
        <end position="30"/>
    </location>
</feature>
<feature type="region of interest" description="Disordered" evidence="1">
    <location>
        <begin position="76"/>
        <end position="99"/>
    </location>
</feature>
<feature type="region of interest" description="Disordered" evidence="1">
    <location>
        <begin position="1"/>
        <end position="34"/>
    </location>
</feature>
<evidence type="ECO:0000256" key="1">
    <source>
        <dbReference type="SAM" id="MobiDB-lite"/>
    </source>
</evidence>
<evidence type="ECO:0000313" key="2">
    <source>
        <dbReference type="EMBL" id="KAE8075965.1"/>
    </source>
</evidence>
<organism evidence="2 3">
    <name type="scientific">Carpinus fangiana</name>
    <dbReference type="NCBI Taxonomy" id="176857"/>
    <lineage>
        <taxon>Eukaryota</taxon>
        <taxon>Viridiplantae</taxon>
        <taxon>Streptophyta</taxon>
        <taxon>Embryophyta</taxon>
        <taxon>Tracheophyta</taxon>
        <taxon>Spermatophyta</taxon>
        <taxon>Magnoliopsida</taxon>
        <taxon>eudicotyledons</taxon>
        <taxon>Gunneridae</taxon>
        <taxon>Pentapetalae</taxon>
        <taxon>rosids</taxon>
        <taxon>fabids</taxon>
        <taxon>Fagales</taxon>
        <taxon>Betulaceae</taxon>
        <taxon>Carpinus</taxon>
    </lineage>
</organism>
<reference evidence="2 3" key="1">
    <citation type="submission" date="2019-06" db="EMBL/GenBank/DDBJ databases">
        <title>A chromosomal-level reference genome of Carpinus fangiana (Coryloideae, Betulaceae).</title>
        <authorList>
            <person name="Yang X."/>
            <person name="Wang Z."/>
            <person name="Zhang L."/>
            <person name="Hao G."/>
            <person name="Liu J."/>
            <person name="Yang Y."/>
        </authorList>
    </citation>
    <scope>NUCLEOTIDE SEQUENCE [LARGE SCALE GENOMIC DNA]</scope>
    <source>
        <strain evidence="2">Cfa_2016G</strain>
        <tissue evidence="2">Leaf</tissue>
    </source>
</reference>
<name>A0A5N6RA88_9ROSI</name>
<dbReference type="Proteomes" id="UP000327013">
    <property type="component" value="Chromosome 6"/>
</dbReference>
<accession>A0A5N6RA88</accession>
<gene>
    <name evidence="2" type="ORF">FH972_014644</name>
</gene>
<dbReference type="OrthoDB" id="337575at2759"/>